<sequence length="68" mass="7361">MAVVQIQVQNPVVGPRCRSRNTHAYFVSSLPGSKTLTPPIPSPTHSLTRFITKSPISATLVCARGRQC</sequence>
<proteinExistence type="predicted"/>
<evidence type="ECO:0000313" key="2">
    <source>
        <dbReference type="EnsemblPlants" id="Pp3c2_16671V3.1"/>
    </source>
</evidence>
<protein>
    <submittedName>
        <fullName evidence="1 2">Uncharacterized protein</fullName>
    </submittedName>
</protein>
<dbReference type="AlphaFoldDB" id="A0A2K1L1V2"/>
<gene>
    <name evidence="1" type="ORF">PHYPA_002783</name>
</gene>
<reference evidence="1 3" key="2">
    <citation type="journal article" date="2018" name="Plant J.">
        <title>The Physcomitrella patens chromosome-scale assembly reveals moss genome structure and evolution.</title>
        <authorList>
            <person name="Lang D."/>
            <person name="Ullrich K.K."/>
            <person name="Murat F."/>
            <person name="Fuchs J."/>
            <person name="Jenkins J."/>
            <person name="Haas F.B."/>
            <person name="Piednoel M."/>
            <person name="Gundlach H."/>
            <person name="Van Bel M."/>
            <person name="Meyberg R."/>
            <person name="Vives C."/>
            <person name="Morata J."/>
            <person name="Symeonidi A."/>
            <person name="Hiss M."/>
            <person name="Muchero W."/>
            <person name="Kamisugi Y."/>
            <person name="Saleh O."/>
            <person name="Blanc G."/>
            <person name="Decker E.L."/>
            <person name="van Gessel N."/>
            <person name="Grimwood J."/>
            <person name="Hayes R.D."/>
            <person name="Graham S.W."/>
            <person name="Gunter L.E."/>
            <person name="McDaniel S.F."/>
            <person name="Hoernstein S.N.W."/>
            <person name="Larsson A."/>
            <person name="Li F.W."/>
            <person name="Perroud P.F."/>
            <person name="Phillips J."/>
            <person name="Ranjan P."/>
            <person name="Rokshar D.S."/>
            <person name="Rothfels C.J."/>
            <person name="Schneider L."/>
            <person name="Shu S."/>
            <person name="Stevenson D.W."/>
            <person name="Thummler F."/>
            <person name="Tillich M."/>
            <person name="Villarreal Aguilar J.C."/>
            <person name="Widiez T."/>
            <person name="Wong G.K."/>
            <person name="Wymore A."/>
            <person name="Zhang Y."/>
            <person name="Zimmer A.D."/>
            <person name="Quatrano R.S."/>
            <person name="Mayer K.F.X."/>
            <person name="Goodstein D."/>
            <person name="Casacuberta J.M."/>
            <person name="Vandepoele K."/>
            <person name="Reski R."/>
            <person name="Cuming A.C."/>
            <person name="Tuskan G.A."/>
            <person name="Maumus F."/>
            <person name="Salse J."/>
            <person name="Schmutz J."/>
            <person name="Rensing S.A."/>
        </authorList>
    </citation>
    <scope>NUCLEOTIDE SEQUENCE [LARGE SCALE GENOMIC DNA]</scope>
    <source>
        <strain evidence="2 3">cv. Gransden 2004</strain>
    </source>
</reference>
<reference evidence="2" key="3">
    <citation type="submission" date="2020-12" db="UniProtKB">
        <authorList>
            <consortium name="EnsemblPlants"/>
        </authorList>
    </citation>
    <scope>IDENTIFICATION</scope>
</reference>
<name>A0A2K1L1V2_PHYPA</name>
<accession>A0A2K1L1V2</accession>
<dbReference type="InParanoid" id="A0A2K1L1V2"/>
<reference evidence="1 3" key="1">
    <citation type="journal article" date="2008" name="Science">
        <title>The Physcomitrella genome reveals evolutionary insights into the conquest of land by plants.</title>
        <authorList>
            <person name="Rensing S."/>
            <person name="Lang D."/>
            <person name="Zimmer A."/>
            <person name="Terry A."/>
            <person name="Salamov A."/>
            <person name="Shapiro H."/>
            <person name="Nishiyama T."/>
            <person name="Perroud P.-F."/>
            <person name="Lindquist E."/>
            <person name="Kamisugi Y."/>
            <person name="Tanahashi T."/>
            <person name="Sakakibara K."/>
            <person name="Fujita T."/>
            <person name="Oishi K."/>
            <person name="Shin-I T."/>
            <person name="Kuroki Y."/>
            <person name="Toyoda A."/>
            <person name="Suzuki Y."/>
            <person name="Hashimoto A."/>
            <person name="Yamaguchi K."/>
            <person name="Sugano A."/>
            <person name="Kohara Y."/>
            <person name="Fujiyama A."/>
            <person name="Anterola A."/>
            <person name="Aoki S."/>
            <person name="Ashton N."/>
            <person name="Barbazuk W.B."/>
            <person name="Barker E."/>
            <person name="Bennetzen J."/>
            <person name="Bezanilla M."/>
            <person name="Blankenship R."/>
            <person name="Cho S.H."/>
            <person name="Dutcher S."/>
            <person name="Estelle M."/>
            <person name="Fawcett J.A."/>
            <person name="Gundlach H."/>
            <person name="Hanada K."/>
            <person name="Heyl A."/>
            <person name="Hicks K.A."/>
            <person name="Hugh J."/>
            <person name="Lohr M."/>
            <person name="Mayer K."/>
            <person name="Melkozernov A."/>
            <person name="Murata T."/>
            <person name="Nelson D."/>
            <person name="Pils B."/>
            <person name="Prigge M."/>
            <person name="Reiss B."/>
            <person name="Renner T."/>
            <person name="Rombauts S."/>
            <person name="Rushton P."/>
            <person name="Sanderfoot A."/>
            <person name="Schween G."/>
            <person name="Shiu S.-H."/>
            <person name="Stueber K."/>
            <person name="Theodoulou F.L."/>
            <person name="Tu H."/>
            <person name="Van de Peer Y."/>
            <person name="Verrier P.J."/>
            <person name="Waters E."/>
            <person name="Wood A."/>
            <person name="Yang L."/>
            <person name="Cove D."/>
            <person name="Cuming A."/>
            <person name="Hasebe M."/>
            <person name="Lucas S."/>
            <person name="Mishler D.B."/>
            <person name="Reski R."/>
            <person name="Grigoriev I."/>
            <person name="Quatrano R.S."/>
            <person name="Boore J.L."/>
        </authorList>
    </citation>
    <scope>NUCLEOTIDE SEQUENCE [LARGE SCALE GENOMIC DNA]</scope>
    <source>
        <strain evidence="2 3">cv. Gransden 2004</strain>
    </source>
</reference>
<dbReference type="Proteomes" id="UP000006727">
    <property type="component" value="Chromosome 2"/>
</dbReference>
<keyword evidence="3" id="KW-1185">Reference proteome</keyword>
<organism evidence="1">
    <name type="scientific">Physcomitrium patens</name>
    <name type="common">Spreading-leaved earth moss</name>
    <name type="synonym">Physcomitrella patens</name>
    <dbReference type="NCBI Taxonomy" id="3218"/>
    <lineage>
        <taxon>Eukaryota</taxon>
        <taxon>Viridiplantae</taxon>
        <taxon>Streptophyta</taxon>
        <taxon>Embryophyta</taxon>
        <taxon>Bryophyta</taxon>
        <taxon>Bryophytina</taxon>
        <taxon>Bryopsida</taxon>
        <taxon>Funariidae</taxon>
        <taxon>Funariales</taxon>
        <taxon>Funariaceae</taxon>
        <taxon>Physcomitrium</taxon>
    </lineage>
</organism>
<dbReference type="Gramene" id="Pp3c2_16671V3.1">
    <property type="protein sequence ID" value="Pp3c2_16671V3.1"/>
    <property type="gene ID" value="Pp3c2_16671"/>
</dbReference>
<evidence type="ECO:0000313" key="1">
    <source>
        <dbReference type="EMBL" id="PNR59991.1"/>
    </source>
</evidence>
<evidence type="ECO:0000313" key="3">
    <source>
        <dbReference type="Proteomes" id="UP000006727"/>
    </source>
</evidence>
<dbReference type="EnsemblPlants" id="Pp3c2_16671V3.1">
    <property type="protein sequence ID" value="Pp3c2_16671V3.1"/>
    <property type="gene ID" value="Pp3c2_16671"/>
</dbReference>
<dbReference type="EMBL" id="ABEU02000002">
    <property type="protein sequence ID" value="PNR59991.1"/>
    <property type="molecule type" value="Genomic_DNA"/>
</dbReference>